<sequence>MAKLEEDLAALKVIVATTSAVIAQLQTSICGTENKTPQSDSVPDIDALKLAQDSAALIRAHSTKLSLLIINKPFTATAISTVLRELIAGPLPGLASAVELCNAAQYTKAMSVELQWRAKKVFSEFATLVKTIPLNGQVLGNDEKNGRGSTVGKGSLASTGVVWEACDTVIELEKLGIAGLMIKKAEQYRDLLKDALEELQEWGEEQSDDEDNDEGRADDSDDEGVDKGGQDDMDNIFGSQLHIPSEDPNKIRPRLESALKRLRLIILMYQALVKRRLKTLPPLRSKVQLEPGTTTMETPEIISCLDTAMSLLNKVPHITDELASSFYELDKTEIDQKIKECVSTSIAAAKLLEKSWKGAEDEFTTWSQKFEVNIQKGQ</sequence>
<feature type="compositionally biased region" description="Acidic residues" evidence="1">
    <location>
        <begin position="202"/>
        <end position="213"/>
    </location>
</feature>
<dbReference type="Pfam" id="PF13324">
    <property type="entry name" value="GCIP_N"/>
    <property type="match status" value="1"/>
</dbReference>
<feature type="domain" description="Cyclin-D1-binding protein 1-like N-terminal" evidence="2">
    <location>
        <begin position="53"/>
        <end position="204"/>
    </location>
</feature>
<evidence type="ECO:0000313" key="4">
    <source>
        <dbReference type="Proteomes" id="UP000254866"/>
    </source>
</evidence>
<protein>
    <recommendedName>
        <fullName evidence="2">Cyclin-D1-binding protein 1-like N-terminal domain-containing protein</fullName>
    </recommendedName>
</protein>
<organism evidence="3 4">
    <name type="scientific">Venustampulla echinocandica</name>
    <dbReference type="NCBI Taxonomy" id="2656787"/>
    <lineage>
        <taxon>Eukaryota</taxon>
        <taxon>Fungi</taxon>
        <taxon>Dikarya</taxon>
        <taxon>Ascomycota</taxon>
        <taxon>Pezizomycotina</taxon>
        <taxon>Leotiomycetes</taxon>
        <taxon>Helotiales</taxon>
        <taxon>Pleuroascaceae</taxon>
        <taxon>Venustampulla</taxon>
    </lineage>
</organism>
<dbReference type="RefSeq" id="XP_031874362.1">
    <property type="nucleotide sequence ID" value="XM_032010308.1"/>
</dbReference>
<name>A0A370U1P7_9HELO</name>
<dbReference type="GeneID" id="43594534"/>
<dbReference type="Proteomes" id="UP000254866">
    <property type="component" value="Unassembled WGS sequence"/>
</dbReference>
<dbReference type="InterPro" id="IPR026907">
    <property type="entry name" value="GCIP-like"/>
</dbReference>
<accession>A0A370U1P7</accession>
<evidence type="ECO:0000313" key="3">
    <source>
        <dbReference type="EMBL" id="RDL41706.1"/>
    </source>
</evidence>
<proteinExistence type="predicted"/>
<dbReference type="PANTHER" id="PTHR15492">
    <property type="entry name" value="CYCLIN D1-BINDING PROTEIN 1"/>
    <property type="match status" value="1"/>
</dbReference>
<dbReference type="OrthoDB" id="4088536at2759"/>
<evidence type="ECO:0000256" key="1">
    <source>
        <dbReference type="SAM" id="MobiDB-lite"/>
    </source>
</evidence>
<feature type="region of interest" description="Disordered" evidence="1">
    <location>
        <begin position="202"/>
        <end position="250"/>
    </location>
</feature>
<dbReference type="GO" id="GO:0005634">
    <property type="term" value="C:nucleus"/>
    <property type="evidence" value="ECO:0007669"/>
    <property type="project" value="TreeGrafter"/>
</dbReference>
<dbReference type="InterPro" id="IPR049317">
    <property type="entry name" value="GCIP-like_N"/>
</dbReference>
<reference evidence="3 4" key="1">
    <citation type="journal article" date="2018" name="IMA Fungus">
        <title>IMA Genome-F 9: Draft genome sequence of Annulohypoxylon stygium, Aspergillus mulundensis, Berkeleyomyces basicola (syn. Thielaviopsis basicola), Ceratocystis smalleyi, two Cercospora beticola strains, Coleophoma cylindrospora, Fusarium fracticaudum, Phialophora cf. hyalina, and Morchella septimelata.</title>
        <authorList>
            <person name="Wingfield B.D."/>
            <person name="Bills G.F."/>
            <person name="Dong Y."/>
            <person name="Huang W."/>
            <person name="Nel W.J."/>
            <person name="Swalarsk-Parry B.S."/>
            <person name="Vaghefi N."/>
            <person name="Wilken P.M."/>
            <person name="An Z."/>
            <person name="de Beer Z.W."/>
            <person name="De Vos L."/>
            <person name="Chen L."/>
            <person name="Duong T.A."/>
            <person name="Gao Y."/>
            <person name="Hammerbacher A."/>
            <person name="Kikkert J.R."/>
            <person name="Li Y."/>
            <person name="Li H."/>
            <person name="Li K."/>
            <person name="Li Q."/>
            <person name="Liu X."/>
            <person name="Ma X."/>
            <person name="Naidoo K."/>
            <person name="Pethybridge S.J."/>
            <person name="Sun J."/>
            <person name="Steenkamp E.T."/>
            <person name="van der Nest M.A."/>
            <person name="van Wyk S."/>
            <person name="Wingfield M.J."/>
            <person name="Xiong C."/>
            <person name="Yue Q."/>
            <person name="Zhang X."/>
        </authorList>
    </citation>
    <scope>NUCLEOTIDE SEQUENCE [LARGE SCALE GENOMIC DNA]</scope>
    <source>
        <strain evidence="3 4">BP 5553</strain>
    </source>
</reference>
<evidence type="ECO:0000259" key="2">
    <source>
        <dbReference type="Pfam" id="PF13324"/>
    </source>
</evidence>
<dbReference type="AlphaFoldDB" id="A0A370U1P7"/>
<dbReference type="Gene3D" id="1.20.1410.10">
    <property type="entry name" value="I/LWEQ domain"/>
    <property type="match status" value="1"/>
</dbReference>
<dbReference type="STRING" id="2656787.A0A370U1P7"/>
<dbReference type="PANTHER" id="PTHR15492:SF1">
    <property type="entry name" value="CYCLIN-D1-BINDING PROTEIN 1"/>
    <property type="match status" value="1"/>
</dbReference>
<keyword evidence="4" id="KW-1185">Reference proteome</keyword>
<comment type="caution">
    <text evidence="3">The sequence shown here is derived from an EMBL/GenBank/DDBJ whole genome shotgun (WGS) entry which is preliminary data.</text>
</comment>
<dbReference type="EMBL" id="NPIC01000001">
    <property type="protein sequence ID" value="RDL41706.1"/>
    <property type="molecule type" value="Genomic_DNA"/>
</dbReference>
<gene>
    <name evidence="3" type="ORF">BP5553_01685</name>
</gene>